<evidence type="ECO:0000256" key="1">
    <source>
        <dbReference type="SAM" id="MobiDB-lite"/>
    </source>
</evidence>
<dbReference type="PANTHER" id="PTHR35974:SF1">
    <property type="entry name" value="NONCOMPACT MYELIN-ASSOCIATED PROTEIN"/>
    <property type="match status" value="1"/>
</dbReference>
<dbReference type="GO" id="GO:0031641">
    <property type="term" value="P:regulation of myelination"/>
    <property type="evidence" value="ECO:0007669"/>
    <property type="project" value="InterPro"/>
</dbReference>
<reference evidence="3" key="1">
    <citation type="journal article" date="2023" name="Science">
        <title>Genome structures resolve the early diversification of teleost fishes.</title>
        <authorList>
            <person name="Parey E."/>
            <person name="Louis A."/>
            <person name="Montfort J."/>
            <person name="Bouchez O."/>
            <person name="Roques C."/>
            <person name="Iampietro C."/>
            <person name="Lluch J."/>
            <person name="Castinel A."/>
            <person name="Donnadieu C."/>
            <person name="Desvignes T."/>
            <person name="Floi Bucao C."/>
            <person name="Jouanno E."/>
            <person name="Wen M."/>
            <person name="Mejri S."/>
            <person name="Dirks R."/>
            <person name="Jansen H."/>
            <person name="Henkel C."/>
            <person name="Chen W.J."/>
            <person name="Zahm M."/>
            <person name="Cabau C."/>
            <person name="Klopp C."/>
            <person name="Thompson A.W."/>
            <person name="Robinson-Rechavi M."/>
            <person name="Braasch I."/>
            <person name="Lecointre G."/>
            <person name="Bobe J."/>
            <person name="Postlethwait J.H."/>
            <person name="Berthelot C."/>
            <person name="Roest Crollius H."/>
            <person name="Guiguen Y."/>
        </authorList>
    </citation>
    <scope>NUCLEOTIDE SEQUENCE</scope>
    <source>
        <strain evidence="3">Concon-B</strain>
    </source>
</reference>
<dbReference type="AlphaFoldDB" id="A0A9Q1E0I2"/>
<organism evidence="3 4">
    <name type="scientific">Conger conger</name>
    <name type="common">Conger eel</name>
    <name type="synonym">Muraena conger</name>
    <dbReference type="NCBI Taxonomy" id="82655"/>
    <lineage>
        <taxon>Eukaryota</taxon>
        <taxon>Metazoa</taxon>
        <taxon>Chordata</taxon>
        <taxon>Craniata</taxon>
        <taxon>Vertebrata</taxon>
        <taxon>Euteleostomi</taxon>
        <taxon>Actinopterygii</taxon>
        <taxon>Neopterygii</taxon>
        <taxon>Teleostei</taxon>
        <taxon>Anguilliformes</taxon>
        <taxon>Congridae</taxon>
        <taxon>Conger</taxon>
    </lineage>
</organism>
<dbReference type="OrthoDB" id="8957254at2759"/>
<dbReference type="EMBL" id="JAFJMO010000001">
    <property type="protein sequence ID" value="KAJ8287440.1"/>
    <property type="molecule type" value="Genomic_DNA"/>
</dbReference>
<dbReference type="GO" id="GO:0043220">
    <property type="term" value="C:Schmidt-Lanterman incisure"/>
    <property type="evidence" value="ECO:0007669"/>
    <property type="project" value="InterPro"/>
</dbReference>
<name>A0A9Q1E0I2_CONCO</name>
<dbReference type="Proteomes" id="UP001152803">
    <property type="component" value="Unassembled WGS sequence"/>
</dbReference>
<dbReference type="InterPro" id="IPR038940">
    <property type="entry name" value="NCMAP"/>
</dbReference>
<protein>
    <recommendedName>
        <fullName evidence="5">Noncompact myelin-associated protein</fullName>
    </recommendedName>
</protein>
<comment type="caution">
    <text evidence="3">The sequence shown here is derived from an EMBL/GenBank/DDBJ whole genome shotgun (WGS) entry which is preliminary data.</text>
</comment>
<feature type="compositionally biased region" description="Polar residues" evidence="1">
    <location>
        <begin position="136"/>
        <end position="151"/>
    </location>
</feature>
<gene>
    <name evidence="3" type="ORF">COCON_G00000990</name>
</gene>
<sequence>MLLYLCNRRIGGDAQTFRKMESTTGNPSTNSTLTAESARTKSKEQILIQSSGAMIAVIVIGIIIILTILLIILKTYHRCTHASRLLGRGPKSRTKSSSTAHTNLTLGQRVASSVSGSAANSRSTVRNGFHLPRAPSPNQNSSEQLSTISDSTVVTIHSAPPENT</sequence>
<keyword evidence="2" id="KW-0472">Membrane</keyword>
<feature type="compositionally biased region" description="Low complexity" evidence="1">
    <location>
        <begin position="109"/>
        <end position="123"/>
    </location>
</feature>
<proteinExistence type="predicted"/>
<dbReference type="GO" id="GO:0019911">
    <property type="term" value="F:structural constituent of myelin sheath"/>
    <property type="evidence" value="ECO:0007669"/>
    <property type="project" value="InterPro"/>
</dbReference>
<feature type="transmembrane region" description="Helical" evidence="2">
    <location>
        <begin position="46"/>
        <end position="73"/>
    </location>
</feature>
<dbReference type="GO" id="GO:0033270">
    <property type="term" value="C:paranode region of axon"/>
    <property type="evidence" value="ECO:0007669"/>
    <property type="project" value="InterPro"/>
</dbReference>
<evidence type="ECO:0000313" key="4">
    <source>
        <dbReference type="Proteomes" id="UP001152803"/>
    </source>
</evidence>
<dbReference type="PANTHER" id="PTHR35974">
    <property type="entry name" value="NONCOMPACT MYELIN-ASSOCIATED PROTEIN"/>
    <property type="match status" value="1"/>
</dbReference>
<accession>A0A9Q1E0I2</accession>
<keyword evidence="2" id="KW-0812">Transmembrane</keyword>
<feature type="region of interest" description="Disordered" evidence="1">
    <location>
        <begin position="86"/>
        <end position="151"/>
    </location>
</feature>
<evidence type="ECO:0008006" key="5">
    <source>
        <dbReference type="Google" id="ProtNLM"/>
    </source>
</evidence>
<keyword evidence="2" id="KW-1133">Transmembrane helix</keyword>
<keyword evidence="4" id="KW-1185">Reference proteome</keyword>
<feature type="compositionally biased region" description="Polar residues" evidence="1">
    <location>
        <begin position="95"/>
        <end position="106"/>
    </location>
</feature>
<evidence type="ECO:0000313" key="3">
    <source>
        <dbReference type="EMBL" id="KAJ8287440.1"/>
    </source>
</evidence>
<evidence type="ECO:0000256" key="2">
    <source>
        <dbReference type="SAM" id="Phobius"/>
    </source>
</evidence>
<dbReference type="GO" id="GO:0005886">
    <property type="term" value="C:plasma membrane"/>
    <property type="evidence" value="ECO:0007669"/>
    <property type="project" value="InterPro"/>
</dbReference>